<accession>A0A9D1PWM7</accession>
<evidence type="ECO:0000259" key="1">
    <source>
        <dbReference type="Pfam" id="PF14534"/>
    </source>
</evidence>
<protein>
    <submittedName>
        <fullName evidence="2">Nuclear transport factor 2 family protein</fullName>
    </submittedName>
</protein>
<comment type="caution">
    <text evidence="2">The sequence shown here is derived from an EMBL/GenBank/DDBJ whole genome shotgun (WGS) entry which is preliminary data.</text>
</comment>
<proteinExistence type="predicted"/>
<reference evidence="2" key="1">
    <citation type="journal article" date="2021" name="PeerJ">
        <title>Extensive microbial diversity within the chicken gut microbiome revealed by metagenomics and culture.</title>
        <authorList>
            <person name="Gilroy R."/>
            <person name="Ravi A."/>
            <person name="Getino M."/>
            <person name="Pursley I."/>
            <person name="Horton D.L."/>
            <person name="Alikhan N.F."/>
            <person name="Baker D."/>
            <person name="Gharbi K."/>
            <person name="Hall N."/>
            <person name="Watson M."/>
            <person name="Adriaenssens E.M."/>
            <person name="Foster-Nyarko E."/>
            <person name="Jarju S."/>
            <person name="Secka A."/>
            <person name="Antonio M."/>
            <person name="Oren A."/>
            <person name="Chaudhuri R.R."/>
            <person name="La Ragione R."/>
            <person name="Hildebrand F."/>
            <person name="Pallen M.J."/>
        </authorList>
    </citation>
    <scope>NUCLEOTIDE SEQUENCE</scope>
    <source>
        <strain evidence="2">ChiHecec2B26-446</strain>
    </source>
</reference>
<dbReference type="Proteomes" id="UP000886752">
    <property type="component" value="Unassembled WGS sequence"/>
</dbReference>
<organism evidence="2 3">
    <name type="scientific">Candidatus Desulfovibrio intestinipullorum</name>
    <dbReference type="NCBI Taxonomy" id="2838536"/>
    <lineage>
        <taxon>Bacteria</taxon>
        <taxon>Pseudomonadati</taxon>
        <taxon>Thermodesulfobacteriota</taxon>
        <taxon>Desulfovibrionia</taxon>
        <taxon>Desulfovibrionales</taxon>
        <taxon>Desulfovibrionaceae</taxon>
        <taxon>Desulfovibrio</taxon>
    </lineage>
</organism>
<evidence type="ECO:0000313" key="3">
    <source>
        <dbReference type="Proteomes" id="UP000886752"/>
    </source>
</evidence>
<sequence>MHTTTGTGHEAVLHCLEQYRLSIVNADNPALAEAIWDTTPEVTMIHPLGHELGWEAIRSNFYAKTMAGLFSCRMLRVVSTPVVHIHADTAIVEFDWDFVATARADGGPRHTTGRESQVWVRRAESGWKLVHVHYSSRPVGQA</sequence>
<evidence type="ECO:0000313" key="2">
    <source>
        <dbReference type="EMBL" id="HIV99907.1"/>
    </source>
</evidence>
<dbReference type="InterPro" id="IPR032710">
    <property type="entry name" value="NTF2-like_dom_sf"/>
</dbReference>
<dbReference type="SUPFAM" id="SSF54427">
    <property type="entry name" value="NTF2-like"/>
    <property type="match status" value="1"/>
</dbReference>
<dbReference type="Pfam" id="PF14534">
    <property type="entry name" value="DUF4440"/>
    <property type="match status" value="1"/>
</dbReference>
<feature type="domain" description="DUF4440" evidence="1">
    <location>
        <begin position="22"/>
        <end position="129"/>
    </location>
</feature>
<dbReference type="EMBL" id="DXHV01000021">
    <property type="protein sequence ID" value="HIV99907.1"/>
    <property type="molecule type" value="Genomic_DNA"/>
</dbReference>
<reference evidence="2" key="2">
    <citation type="submission" date="2021-04" db="EMBL/GenBank/DDBJ databases">
        <authorList>
            <person name="Gilroy R."/>
        </authorList>
    </citation>
    <scope>NUCLEOTIDE SEQUENCE</scope>
    <source>
        <strain evidence="2">ChiHecec2B26-446</strain>
    </source>
</reference>
<dbReference type="InterPro" id="IPR027843">
    <property type="entry name" value="DUF4440"/>
</dbReference>
<dbReference type="AlphaFoldDB" id="A0A9D1PWM7"/>
<name>A0A9D1PWM7_9BACT</name>
<dbReference type="Gene3D" id="3.10.450.50">
    <property type="match status" value="1"/>
</dbReference>
<gene>
    <name evidence="2" type="ORF">H9894_01765</name>
</gene>